<dbReference type="PROSITE" id="PS50878">
    <property type="entry name" value="RT_POL"/>
    <property type="match status" value="1"/>
</dbReference>
<gene>
    <name evidence="2" type="ORF">LTRI10_LOCUS42713</name>
</gene>
<evidence type="ECO:0000259" key="1">
    <source>
        <dbReference type="PROSITE" id="PS50878"/>
    </source>
</evidence>
<accession>A0AAV2FWG8</accession>
<dbReference type="PANTHER" id="PTHR33116:SF78">
    <property type="entry name" value="OS12G0587133 PROTEIN"/>
    <property type="match status" value="1"/>
</dbReference>
<evidence type="ECO:0000313" key="3">
    <source>
        <dbReference type="Proteomes" id="UP001497516"/>
    </source>
</evidence>
<evidence type="ECO:0000313" key="2">
    <source>
        <dbReference type="EMBL" id="CAL1402734.1"/>
    </source>
</evidence>
<dbReference type="AlphaFoldDB" id="A0AAV2FWG8"/>
<protein>
    <recommendedName>
        <fullName evidence="1">Reverse transcriptase domain-containing protein</fullName>
    </recommendedName>
</protein>
<organism evidence="2 3">
    <name type="scientific">Linum trigynum</name>
    <dbReference type="NCBI Taxonomy" id="586398"/>
    <lineage>
        <taxon>Eukaryota</taxon>
        <taxon>Viridiplantae</taxon>
        <taxon>Streptophyta</taxon>
        <taxon>Embryophyta</taxon>
        <taxon>Tracheophyta</taxon>
        <taxon>Spermatophyta</taxon>
        <taxon>Magnoliopsida</taxon>
        <taxon>eudicotyledons</taxon>
        <taxon>Gunneridae</taxon>
        <taxon>Pentapetalae</taxon>
        <taxon>rosids</taxon>
        <taxon>fabids</taxon>
        <taxon>Malpighiales</taxon>
        <taxon>Linaceae</taxon>
        <taxon>Linum</taxon>
    </lineage>
</organism>
<dbReference type="SUPFAM" id="SSF56672">
    <property type="entry name" value="DNA/RNA polymerases"/>
    <property type="match status" value="1"/>
</dbReference>
<dbReference type="CDD" id="cd01650">
    <property type="entry name" value="RT_nLTR_like"/>
    <property type="match status" value="1"/>
</dbReference>
<reference evidence="2 3" key="1">
    <citation type="submission" date="2024-04" db="EMBL/GenBank/DDBJ databases">
        <authorList>
            <person name="Fracassetti M."/>
        </authorList>
    </citation>
    <scope>NUCLEOTIDE SEQUENCE [LARGE SCALE GENOMIC DNA]</scope>
</reference>
<dbReference type="EMBL" id="OZ034820">
    <property type="protein sequence ID" value="CAL1402734.1"/>
    <property type="molecule type" value="Genomic_DNA"/>
</dbReference>
<dbReference type="InterPro" id="IPR043502">
    <property type="entry name" value="DNA/RNA_pol_sf"/>
</dbReference>
<dbReference type="InterPro" id="IPR000477">
    <property type="entry name" value="RT_dom"/>
</dbReference>
<name>A0AAV2FWG8_9ROSI</name>
<dbReference type="Proteomes" id="UP001497516">
    <property type="component" value="Chromosome 7"/>
</dbReference>
<sequence>MSKVLPQLVSPNQQASVKGRQISYAGLIAFELLDRRRKSKNPGIMFKLDIEKAFDNVSWDCLFKVLSKLGFPSKWQSWIRGTMCSPVISTLINGEAKGYFQPQKGPRQGDSLSSGLFSLVMDVLSFRMNKVQEAEKIKGFCMNKNRGAGEVSHVLFADDTLIFCDASCDQVLSIMATLVCFQAVSGLRINLDKSIMFTVGDVPNSEFFANIIGCRWSNEPFKYVGFPLGSKVNAIATWDPIIEKYQQRLEGWKARFLSFGGRLVLNKSVLSNHPSYYFSLLRAPMEVVNRIEKIQRRFVWSGTTDNQRIPL</sequence>
<dbReference type="PANTHER" id="PTHR33116">
    <property type="entry name" value="REVERSE TRANSCRIPTASE ZINC-BINDING DOMAIN-CONTAINING PROTEIN-RELATED-RELATED"/>
    <property type="match status" value="1"/>
</dbReference>
<feature type="domain" description="Reverse transcriptase" evidence="1">
    <location>
        <begin position="1"/>
        <end position="228"/>
    </location>
</feature>
<dbReference type="Pfam" id="PF00078">
    <property type="entry name" value="RVT_1"/>
    <property type="match status" value="1"/>
</dbReference>
<keyword evidence="3" id="KW-1185">Reference proteome</keyword>
<proteinExistence type="predicted"/>